<dbReference type="AlphaFoldDB" id="A0A8H2XMX2"/>
<evidence type="ECO:0000256" key="2">
    <source>
        <dbReference type="ARBA" id="ARBA00022827"/>
    </source>
</evidence>
<accession>A0A8H2XMX2</accession>
<keyword evidence="2" id="KW-0274">FAD</keyword>
<dbReference type="Gene3D" id="3.30.465.10">
    <property type="match status" value="1"/>
</dbReference>
<keyword evidence="3" id="KW-0560">Oxidoreductase</keyword>
<evidence type="ECO:0000313" key="5">
    <source>
        <dbReference type="Proteomes" id="UP000663850"/>
    </source>
</evidence>
<sequence length="271" mass="30486">MQTFPVNSIYAGYLNYAPDQYGSLFPLMETYARKGTESDPKSHMISVFVCNPAQNVDIATFYTAYSEPVTAPPAVVKPFFDIPPIQSTVKIKTVKEATDELREGFVDGLRYNMQDFSIRADAGLFKQIFDSWHSATVALNSTIPGWNSAIIYQPISNSMIRASEKKGGNVLGLEPANDPLMVVSYQFTWERVEDDARVYAEIDKLVSDATNIAKSQGRLERYMYLNYAGSNQKVIESYGQAQIDFLRKVKAKYDPNRVFEKLSRGGFKILS</sequence>
<keyword evidence="1" id="KW-0285">Flavoprotein</keyword>
<name>A0A8H2XMX2_9AGAM</name>
<dbReference type="Gene3D" id="3.40.462.20">
    <property type="match status" value="1"/>
</dbReference>
<organism evidence="4 5">
    <name type="scientific">Rhizoctonia solani</name>
    <dbReference type="NCBI Taxonomy" id="456999"/>
    <lineage>
        <taxon>Eukaryota</taxon>
        <taxon>Fungi</taxon>
        <taxon>Dikarya</taxon>
        <taxon>Basidiomycota</taxon>
        <taxon>Agaricomycotina</taxon>
        <taxon>Agaricomycetes</taxon>
        <taxon>Cantharellales</taxon>
        <taxon>Ceratobasidiaceae</taxon>
        <taxon>Rhizoctonia</taxon>
    </lineage>
</organism>
<dbReference type="EMBL" id="CAJMWZ010001044">
    <property type="protein sequence ID" value="CAE6430675.1"/>
    <property type="molecule type" value="Genomic_DNA"/>
</dbReference>
<protein>
    <recommendedName>
        <fullName evidence="6">Berberine/berberine-like domain-containing protein</fullName>
    </recommendedName>
</protein>
<proteinExistence type="predicted"/>
<dbReference type="Proteomes" id="UP000663850">
    <property type="component" value="Unassembled WGS sequence"/>
</dbReference>
<dbReference type="GO" id="GO:0016491">
    <property type="term" value="F:oxidoreductase activity"/>
    <property type="evidence" value="ECO:0007669"/>
    <property type="project" value="UniProtKB-KW"/>
</dbReference>
<comment type="caution">
    <text evidence="4">The sequence shown here is derived from an EMBL/GenBank/DDBJ whole genome shotgun (WGS) entry which is preliminary data.</text>
</comment>
<gene>
    <name evidence="4" type="ORF">RDB_LOCUS19091</name>
</gene>
<evidence type="ECO:0008006" key="6">
    <source>
        <dbReference type="Google" id="ProtNLM"/>
    </source>
</evidence>
<dbReference type="GO" id="GO:0050660">
    <property type="term" value="F:flavin adenine dinucleotide binding"/>
    <property type="evidence" value="ECO:0007669"/>
    <property type="project" value="InterPro"/>
</dbReference>
<dbReference type="InterPro" id="IPR016169">
    <property type="entry name" value="FAD-bd_PCMH_sub2"/>
</dbReference>
<reference evidence="4" key="1">
    <citation type="submission" date="2021-01" db="EMBL/GenBank/DDBJ databases">
        <authorList>
            <person name="Kaushik A."/>
        </authorList>
    </citation>
    <scope>NUCLEOTIDE SEQUENCE</scope>
    <source>
        <strain evidence="4">Type strain: AG8-Rh-89/</strain>
    </source>
</reference>
<evidence type="ECO:0000256" key="1">
    <source>
        <dbReference type="ARBA" id="ARBA00022630"/>
    </source>
</evidence>
<evidence type="ECO:0000256" key="3">
    <source>
        <dbReference type="ARBA" id="ARBA00023002"/>
    </source>
</evidence>
<evidence type="ECO:0000313" key="4">
    <source>
        <dbReference type="EMBL" id="CAE6430675.1"/>
    </source>
</evidence>
<dbReference type="InterPro" id="IPR050416">
    <property type="entry name" value="FAD-linked_Oxidoreductase"/>
</dbReference>
<dbReference type="PANTHER" id="PTHR42973:SF13">
    <property type="entry name" value="FAD-BINDING PCMH-TYPE DOMAIN-CONTAINING PROTEIN"/>
    <property type="match status" value="1"/>
</dbReference>
<dbReference type="PANTHER" id="PTHR42973">
    <property type="entry name" value="BINDING OXIDOREDUCTASE, PUTATIVE (AFU_ORTHOLOGUE AFUA_1G17690)-RELATED"/>
    <property type="match status" value="1"/>
</dbReference>